<dbReference type="Pfam" id="PF01408">
    <property type="entry name" value="GFO_IDH_MocA"/>
    <property type="match status" value="1"/>
</dbReference>
<protein>
    <submittedName>
        <fullName evidence="4">Gfo/Idh/MocA family oxidoreductase</fullName>
    </submittedName>
</protein>
<keyword evidence="2" id="KW-0560">Oxidoreductase</keyword>
<name>A0A9X2FFY6_9BACT</name>
<gene>
    <name evidence="4" type="ORF">NG895_25735</name>
</gene>
<dbReference type="InterPro" id="IPR000683">
    <property type="entry name" value="Gfo/Idh/MocA-like_OxRdtase_N"/>
</dbReference>
<dbReference type="EMBL" id="JAMXLR010000091">
    <property type="protein sequence ID" value="MCO6047317.1"/>
    <property type="molecule type" value="Genomic_DNA"/>
</dbReference>
<comment type="similarity">
    <text evidence="1">Belongs to the Gfo/Idh/MocA family.</text>
</comment>
<feature type="domain" description="Gfo/Idh/MocA-like oxidoreductase N-terminal" evidence="3">
    <location>
        <begin position="4"/>
        <end position="121"/>
    </location>
</feature>
<sequence>MKLRLGVIGLGNHWASRHMPALRALSDRFEVRAVCDPVSHRAQQLAMQLKARSVDSFREVAFAEDVDAVLLLSARWFGSLPIVAACEAGKAVYCGASLELNAQEAATLREQVREAGIAFMAEFPCRLAPATLRLQELMATKLGPPRMLFCNHRHTADRGNGAHGLNGTLSDVNMSQTVEMVDWCRYLVGTEPQSVMGLTHPSGNGESAQDYLLMVLDFEKPHNARSRPQAQIACGSYVHNAWSEATAFRRPADLQVVCERGIAFVDLPSSLVWFDSAGQHMESLDSERPVGEQLLLHFHRQVASLLLKTASLEDAYRAMSIVIAAQQSHGEGRRIACG</sequence>
<evidence type="ECO:0000313" key="5">
    <source>
        <dbReference type="Proteomes" id="UP001155241"/>
    </source>
</evidence>
<evidence type="ECO:0000256" key="1">
    <source>
        <dbReference type="ARBA" id="ARBA00010928"/>
    </source>
</evidence>
<dbReference type="SUPFAM" id="SSF51735">
    <property type="entry name" value="NAD(P)-binding Rossmann-fold domains"/>
    <property type="match status" value="1"/>
</dbReference>
<dbReference type="Gene3D" id="3.40.50.720">
    <property type="entry name" value="NAD(P)-binding Rossmann-like Domain"/>
    <property type="match status" value="1"/>
</dbReference>
<evidence type="ECO:0000259" key="3">
    <source>
        <dbReference type="Pfam" id="PF01408"/>
    </source>
</evidence>
<dbReference type="InterPro" id="IPR051317">
    <property type="entry name" value="Gfo/Idh/MocA_oxidoreduct"/>
</dbReference>
<keyword evidence="5" id="KW-1185">Reference proteome</keyword>
<dbReference type="GO" id="GO:0000166">
    <property type="term" value="F:nucleotide binding"/>
    <property type="evidence" value="ECO:0007669"/>
    <property type="project" value="InterPro"/>
</dbReference>
<reference evidence="4" key="1">
    <citation type="submission" date="2022-06" db="EMBL/GenBank/DDBJ databases">
        <title>Aeoliella straminimaris, a novel planctomycete from sediments.</title>
        <authorList>
            <person name="Vitorino I.R."/>
            <person name="Lage O.M."/>
        </authorList>
    </citation>
    <scope>NUCLEOTIDE SEQUENCE</scope>
    <source>
        <strain evidence="4">ICT_H6.2</strain>
    </source>
</reference>
<dbReference type="Proteomes" id="UP001155241">
    <property type="component" value="Unassembled WGS sequence"/>
</dbReference>
<dbReference type="Gene3D" id="3.30.360.10">
    <property type="entry name" value="Dihydrodipicolinate Reductase, domain 2"/>
    <property type="match status" value="1"/>
</dbReference>
<organism evidence="4 5">
    <name type="scientific">Aeoliella straminimaris</name>
    <dbReference type="NCBI Taxonomy" id="2954799"/>
    <lineage>
        <taxon>Bacteria</taxon>
        <taxon>Pseudomonadati</taxon>
        <taxon>Planctomycetota</taxon>
        <taxon>Planctomycetia</taxon>
        <taxon>Pirellulales</taxon>
        <taxon>Lacipirellulaceae</taxon>
        <taxon>Aeoliella</taxon>
    </lineage>
</organism>
<proteinExistence type="inferred from homology"/>
<comment type="caution">
    <text evidence="4">The sequence shown here is derived from an EMBL/GenBank/DDBJ whole genome shotgun (WGS) entry which is preliminary data.</text>
</comment>
<dbReference type="InterPro" id="IPR036291">
    <property type="entry name" value="NAD(P)-bd_dom_sf"/>
</dbReference>
<evidence type="ECO:0000256" key="2">
    <source>
        <dbReference type="ARBA" id="ARBA00023002"/>
    </source>
</evidence>
<dbReference type="RefSeq" id="WP_252855429.1">
    <property type="nucleotide sequence ID" value="NZ_JAMXLR010000091.1"/>
</dbReference>
<dbReference type="PANTHER" id="PTHR43708:SF5">
    <property type="entry name" value="CONSERVED EXPRESSED OXIDOREDUCTASE (EUROFUNG)-RELATED"/>
    <property type="match status" value="1"/>
</dbReference>
<dbReference type="PANTHER" id="PTHR43708">
    <property type="entry name" value="CONSERVED EXPRESSED OXIDOREDUCTASE (EUROFUNG)"/>
    <property type="match status" value="1"/>
</dbReference>
<evidence type="ECO:0000313" key="4">
    <source>
        <dbReference type="EMBL" id="MCO6047317.1"/>
    </source>
</evidence>
<dbReference type="GO" id="GO:0016491">
    <property type="term" value="F:oxidoreductase activity"/>
    <property type="evidence" value="ECO:0007669"/>
    <property type="project" value="UniProtKB-KW"/>
</dbReference>
<dbReference type="AlphaFoldDB" id="A0A9X2FFY6"/>
<accession>A0A9X2FFY6</accession>